<dbReference type="NCBIfam" id="TIGR03589">
    <property type="entry name" value="PseB"/>
    <property type="match status" value="1"/>
</dbReference>
<dbReference type="InterPro" id="IPR051203">
    <property type="entry name" value="Polysaccharide_Synthase-Rel"/>
</dbReference>
<accession>A0A2H0XZ38</accession>
<dbReference type="Proteomes" id="UP000231343">
    <property type="component" value="Unassembled WGS sequence"/>
</dbReference>
<dbReference type="Gene3D" id="3.40.50.720">
    <property type="entry name" value="NAD(P)-binding Rossmann-like Domain"/>
    <property type="match status" value="1"/>
</dbReference>
<organism evidence="3 4">
    <name type="scientific">Candidatus Saganbacteria bacterium CG08_land_8_20_14_0_20_45_16</name>
    <dbReference type="NCBI Taxonomy" id="2014293"/>
    <lineage>
        <taxon>Bacteria</taxon>
        <taxon>Bacillati</taxon>
        <taxon>Saganbacteria</taxon>
    </lineage>
</organism>
<evidence type="ECO:0000313" key="4">
    <source>
        <dbReference type="Proteomes" id="UP000231343"/>
    </source>
</evidence>
<evidence type="ECO:0000313" key="3">
    <source>
        <dbReference type="EMBL" id="PIS30326.1"/>
    </source>
</evidence>
<evidence type="ECO:0000259" key="2">
    <source>
        <dbReference type="Pfam" id="PF02719"/>
    </source>
</evidence>
<comment type="similarity">
    <text evidence="1">Belongs to the polysaccharide synthase family.</text>
</comment>
<gene>
    <name evidence="3" type="primary">pseB</name>
    <name evidence="3" type="ORF">COT42_03180</name>
</gene>
<name>A0A2H0XZ38_UNCSA</name>
<dbReference type="SUPFAM" id="SSF51735">
    <property type="entry name" value="NAD(P)-binding Rossmann-fold domains"/>
    <property type="match status" value="1"/>
</dbReference>
<dbReference type="PANTHER" id="PTHR43318:SF2">
    <property type="entry name" value="UDP-N-ACETYLGLUCOSAMINE 4,6-DEHYDRATASE (INVERTING)"/>
    <property type="match status" value="1"/>
</dbReference>
<dbReference type="InterPro" id="IPR003869">
    <property type="entry name" value="Polysac_CapD-like"/>
</dbReference>
<dbReference type="PANTHER" id="PTHR43318">
    <property type="entry name" value="UDP-N-ACETYLGLUCOSAMINE 4,6-DEHYDRATASE"/>
    <property type="match status" value="1"/>
</dbReference>
<reference evidence="3 4" key="1">
    <citation type="submission" date="2017-09" db="EMBL/GenBank/DDBJ databases">
        <title>Depth-based differentiation of microbial function through sediment-hosted aquifers and enrichment of novel symbionts in the deep terrestrial subsurface.</title>
        <authorList>
            <person name="Probst A.J."/>
            <person name="Ladd B."/>
            <person name="Jarett J.K."/>
            <person name="Geller-Mcgrath D.E."/>
            <person name="Sieber C.M."/>
            <person name="Emerson J.B."/>
            <person name="Anantharaman K."/>
            <person name="Thomas B.C."/>
            <person name="Malmstrom R."/>
            <person name="Stieglmeier M."/>
            <person name="Klingl A."/>
            <person name="Woyke T."/>
            <person name="Ryan C.M."/>
            <person name="Banfield J.F."/>
        </authorList>
    </citation>
    <scope>NUCLEOTIDE SEQUENCE [LARGE SCALE GENOMIC DNA]</scope>
    <source>
        <strain evidence="3">CG08_land_8_20_14_0_20_45_16</strain>
    </source>
</reference>
<dbReference type="CDD" id="cd05237">
    <property type="entry name" value="UDP_invert_4-6DH_SDR_e"/>
    <property type="match status" value="1"/>
</dbReference>
<dbReference type="InterPro" id="IPR036291">
    <property type="entry name" value="NAD(P)-bd_dom_sf"/>
</dbReference>
<feature type="domain" description="Polysaccharide biosynthesis protein CapD-like" evidence="2">
    <location>
        <begin position="7"/>
        <end position="279"/>
    </location>
</feature>
<sequence length="322" mass="36289">MLNDKTILITGGTGSFGKKFIEIVLKEHKPRKLIIYSRDEMKQFEMQEQLKDWNVLRFFIGDVRDKEQLSLTMSGVDYIIHAAALKIVPAMEYNPGEAIKTNVIGAMNIIECAIKHGVKKVIALSTDKACNPINLYGATKLCSDKLFVAANAYSGSAEMRFSVVRYGNVVGSRGSVVPFFRGKRKEGVIPITDPRMTRFWITLEQGVRFVLKNLKRMHGGEVFIPKIPSMNIMDLAKAVAPECETTIIGIRPGEKLHEVMISADDSYNTIELDDAYVIKPAFTWWDHGNHMEGKSVPDSFYYSSDTNKEWLTIPQLQEMIGE</sequence>
<proteinExistence type="inferred from homology"/>
<dbReference type="EMBL" id="PEYM01000057">
    <property type="protein sequence ID" value="PIS30326.1"/>
    <property type="molecule type" value="Genomic_DNA"/>
</dbReference>
<comment type="caution">
    <text evidence="3">The sequence shown here is derived from an EMBL/GenBank/DDBJ whole genome shotgun (WGS) entry which is preliminary data.</text>
</comment>
<protein>
    <submittedName>
        <fullName evidence="3">UDP-N-acetylglucosamine 4,6-dehydratase (Inverting)</fullName>
    </submittedName>
</protein>
<dbReference type="InterPro" id="IPR020025">
    <property type="entry name" value="PseB"/>
</dbReference>
<dbReference type="Pfam" id="PF02719">
    <property type="entry name" value="Polysacc_synt_2"/>
    <property type="match status" value="1"/>
</dbReference>
<evidence type="ECO:0000256" key="1">
    <source>
        <dbReference type="ARBA" id="ARBA00007430"/>
    </source>
</evidence>
<dbReference type="AlphaFoldDB" id="A0A2H0XZ38"/>